<dbReference type="AlphaFoldDB" id="A0A948W858"/>
<evidence type="ECO:0000256" key="1">
    <source>
        <dbReference type="ARBA" id="ARBA00022475"/>
    </source>
</evidence>
<dbReference type="InterPro" id="IPR007235">
    <property type="entry name" value="Glyco_trans_28_C"/>
</dbReference>
<keyword evidence="9 10" id="KW-0961">Cell wall biogenesis/degradation</keyword>
<accession>A0A948W858</accession>
<evidence type="ECO:0000313" key="15">
    <source>
        <dbReference type="Proteomes" id="UP000777784"/>
    </source>
</evidence>
<feature type="binding site" evidence="10">
    <location>
        <position position="250"/>
    </location>
    <ligand>
        <name>UDP-N-acetyl-alpha-D-glucosamine</name>
        <dbReference type="ChEBI" id="CHEBI:57705"/>
    </ligand>
</feature>
<dbReference type="GO" id="GO:0005975">
    <property type="term" value="P:carbohydrate metabolic process"/>
    <property type="evidence" value="ECO:0007669"/>
    <property type="project" value="InterPro"/>
</dbReference>
<dbReference type="GO" id="GO:0009252">
    <property type="term" value="P:peptidoglycan biosynthetic process"/>
    <property type="evidence" value="ECO:0007669"/>
    <property type="project" value="UniProtKB-UniRule"/>
</dbReference>
<evidence type="ECO:0000256" key="6">
    <source>
        <dbReference type="ARBA" id="ARBA00022984"/>
    </source>
</evidence>
<dbReference type="Gene3D" id="3.40.50.2000">
    <property type="entry name" value="Glycogen Phosphorylase B"/>
    <property type="match status" value="2"/>
</dbReference>
<evidence type="ECO:0000256" key="4">
    <source>
        <dbReference type="ARBA" id="ARBA00022679"/>
    </source>
</evidence>
<dbReference type="SUPFAM" id="SSF53756">
    <property type="entry name" value="UDP-Glycosyltransferase/glycogen phosphorylase"/>
    <property type="match status" value="1"/>
</dbReference>
<evidence type="ECO:0000256" key="2">
    <source>
        <dbReference type="ARBA" id="ARBA00022618"/>
    </source>
</evidence>
<feature type="compositionally biased region" description="Basic and acidic residues" evidence="11">
    <location>
        <begin position="364"/>
        <end position="373"/>
    </location>
</feature>
<feature type="compositionally biased region" description="Basic residues" evidence="11">
    <location>
        <begin position="374"/>
        <end position="384"/>
    </location>
</feature>
<organism evidence="14 15">
    <name type="scientific">Eiseniibacteriota bacterium</name>
    <dbReference type="NCBI Taxonomy" id="2212470"/>
    <lineage>
        <taxon>Bacteria</taxon>
        <taxon>Candidatus Eiseniibacteriota</taxon>
    </lineage>
</organism>
<dbReference type="GO" id="GO:0008360">
    <property type="term" value="P:regulation of cell shape"/>
    <property type="evidence" value="ECO:0007669"/>
    <property type="project" value="UniProtKB-KW"/>
</dbReference>
<dbReference type="PANTHER" id="PTHR21015:SF22">
    <property type="entry name" value="GLYCOSYLTRANSFERASE"/>
    <property type="match status" value="1"/>
</dbReference>
<keyword evidence="7 10" id="KW-0472">Membrane</keyword>
<dbReference type="InterPro" id="IPR004276">
    <property type="entry name" value="GlycoTrans_28_N"/>
</dbReference>
<feature type="binding site" evidence="10">
    <location>
        <position position="166"/>
    </location>
    <ligand>
        <name>UDP-N-acetyl-alpha-D-glucosamine</name>
        <dbReference type="ChEBI" id="CHEBI:57705"/>
    </ligand>
</feature>
<dbReference type="InterPro" id="IPR006009">
    <property type="entry name" value="GlcNAc_MurG"/>
</dbReference>
<dbReference type="CDD" id="cd03785">
    <property type="entry name" value="GT28_MurG"/>
    <property type="match status" value="1"/>
</dbReference>
<reference evidence="14" key="1">
    <citation type="submission" date="2021-05" db="EMBL/GenBank/DDBJ databases">
        <title>Energy efficiency and biological interactions define the core microbiome of deep oligotrophic groundwater.</title>
        <authorList>
            <person name="Mehrshad M."/>
            <person name="Lopez-Fernandez M."/>
            <person name="Bell E."/>
            <person name="Bernier-Latmani R."/>
            <person name="Bertilsson S."/>
            <person name="Dopson M."/>
        </authorList>
    </citation>
    <scope>NUCLEOTIDE SEQUENCE</scope>
    <source>
        <strain evidence="14">Modern_marine.mb.64</strain>
    </source>
</reference>
<evidence type="ECO:0000259" key="12">
    <source>
        <dbReference type="Pfam" id="PF03033"/>
    </source>
</evidence>
<feature type="domain" description="Glycosyl transferase family 28 C-terminal" evidence="13">
    <location>
        <begin position="189"/>
        <end position="334"/>
    </location>
</feature>
<comment type="caution">
    <text evidence="10">Lacks conserved residue(s) required for the propagation of feature annotation.</text>
</comment>
<protein>
    <recommendedName>
        <fullName evidence="10">UDP-N-acetylglucosamine--N-acetylmuramyl-(pentapeptide) pyrophosphoryl-undecaprenol N-acetylglucosamine transferase</fullName>
        <ecNumber evidence="10">2.4.1.227</ecNumber>
    </recommendedName>
    <alternativeName>
        <fullName evidence="10">Undecaprenyl-PP-MurNAc-pentapeptide-UDPGlcNAc GlcNAc transferase</fullName>
    </alternativeName>
</protein>
<proteinExistence type="inferred from homology"/>
<dbReference type="PANTHER" id="PTHR21015">
    <property type="entry name" value="UDP-N-ACETYLGLUCOSAMINE--N-ACETYLMURAMYL-(PENTAPEPTIDE) PYROPHOSPHORYL-UNDECAPRENOL N-ACETYLGLUCOSAMINE TRANSFERASE 1"/>
    <property type="match status" value="1"/>
</dbReference>
<evidence type="ECO:0000256" key="3">
    <source>
        <dbReference type="ARBA" id="ARBA00022676"/>
    </source>
</evidence>
<gene>
    <name evidence="10 14" type="primary">murG</name>
    <name evidence="14" type="ORF">KJ970_18765</name>
</gene>
<dbReference type="EMBL" id="JAHJDP010000107">
    <property type="protein sequence ID" value="MBU2692965.1"/>
    <property type="molecule type" value="Genomic_DNA"/>
</dbReference>
<keyword evidence="2 10" id="KW-0132">Cell division</keyword>
<feature type="binding site" evidence="10">
    <location>
        <begin position="10"/>
        <end position="12"/>
    </location>
    <ligand>
        <name>UDP-N-acetyl-alpha-D-glucosamine</name>
        <dbReference type="ChEBI" id="CHEBI:57705"/>
    </ligand>
</feature>
<dbReference type="Pfam" id="PF03033">
    <property type="entry name" value="Glyco_transf_28"/>
    <property type="match status" value="1"/>
</dbReference>
<keyword evidence="8 10" id="KW-0131">Cell cycle</keyword>
<sequence>MKVLMAGGGTGGHIMPALAVADALRSQFPDVDIRFAGATRGLESNLIPAEGYKLITLPVRGVMGTSGRQRFQAGWALLRGAQQAYRWMGEWRPDVVFATGGYVSPPVCFAAWLRRIPVAIFEPNAIPGRANRWMSHLATEILLGNSMARAMLPRRERVRLTGIPIRGNVLFGNRTRAARMYRLDPDRFTILVLGGSQGAHAINGLVVETIRELGRRDDIQFVLQSGPSDYNWLLSKVRPLPIRTWVRPFIHQMGDSLAVADLVIARAGALTLAELCVTGRPSILIPYPHAADNHQEANARCLEEVGAARVLLSDEVSGLVMAQEITRLLGDGRLLRSQGMMAQKLARFEAADTIARRLANLEGSEPKPKDVAPRRHRRRPRGRA</sequence>
<comment type="catalytic activity">
    <reaction evidence="10">
        <text>di-trans,octa-cis-undecaprenyl diphospho-N-acetyl-alpha-D-muramoyl-L-alanyl-D-glutamyl-meso-2,6-diaminopimeloyl-D-alanyl-D-alanine + UDP-N-acetyl-alpha-D-glucosamine = di-trans,octa-cis-undecaprenyl diphospho-[N-acetyl-alpha-D-glucosaminyl-(1-&gt;4)]-N-acetyl-alpha-D-muramoyl-L-alanyl-D-glutamyl-meso-2,6-diaminopimeloyl-D-alanyl-D-alanine + UDP + H(+)</text>
        <dbReference type="Rhea" id="RHEA:31227"/>
        <dbReference type="ChEBI" id="CHEBI:15378"/>
        <dbReference type="ChEBI" id="CHEBI:57705"/>
        <dbReference type="ChEBI" id="CHEBI:58223"/>
        <dbReference type="ChEBI" id="CHEBI:61387"/>
        <dbReference type="ChEBI" id="CHEBI:61388"/>
        <dbReference type="EC" id="2.4.1.227"/>
    </reaction>
</comment>
<comment type="function">
    <text evidence="10">Cell wall formation. Catalyzes the transfer of a GlcNAc subunit on undecaprenyl-pyrophosphoryl-MurNAc-pentapeptide (lipid intermediate I) to form undecaprenyl-pyrophosphoryl-MurNAc-(pentapeptide)GlcNAc (lipid intermediate II).</text>
</comment>
<feature type="binding site" evidence="10">
    <location>
        <position position="196"/>
    </location>
    <ligand>
        <name>UDP-N-acetyl-alpha-D-glucosamine</name>
        <dbReference type="ChEBI" id="CHEBI:57705"/>
    </ligand>
</feature>
<keyword evidence="4 10" id="KW-0808">Transferase</keyword>
<dbReference type="GO" id="GO:0071555">
    <property type="term" value="P:cell wall organization"/>
    <property type="evidence" value="ECO:0007669"/>
    <property type="project" value="UniProtKB-KW"/>
</dbReference>
<feature type="region of interest" description="Disordered" evidence="11">
    <location>
        <begin position="360"/>
        <end position="384"/>
    </location>
</feature>
<evidence type="ECO:0000256" key="8">
    <source>
        <dbReference type="ARBA" id="ARBA00023306"/>
    </source>
</evidence>
<evidence type="ECO:0000313" key="14">
    <source>
        <dbReference type="EMBL" id="MBU2692965.1"/>
    </source>
</evidence>
<dbReference type="GO" id="GO:0005886">
    <property type="term" value="C:plasma membrane"/>
    <property type="evidence" value="ECO:0007669"/>
    <property type="project" value="UniProtKB-SubCell"/>
</dbReference>
<keyword evidence="3 10" id="KW-0328">Glycosyltransferase</keyword>
<comment type="caution">
    <text evidence="14">The sequence shown here is derived from an EMBL/GenBank/DDBJ whole genome shotgun (WGS) entry which is preliminary data.</text>
</comment>
<comment type="similarity">
    <text evidence="10">Belongs to the glycosyltransferase 28 family. MurG subfamily.</text>
</comment>
<keyword evidence="1 10" id="KW-1003">Cell membrane</keyword>
<dbReference type="Proteomes" id="UP000777784">
    <property type="component" value="Unassembled WGS sequence"/>
</dbReference>
<feature type="binding site" evidence="10">
    <location>
        <position position="124"/>
    </location>
    <ligand>
        <name>UDP-N-acetyl-alpha-D-glucosamine</name>
        <dbReference type="ChEBI" id="CHEBI:57705"/>
    </ligand>
</feature>
<dbReference type="GO" id="GO:0051301">
    <property type="term" value="P:cell division"/>
    <property type="evidence" value="ECO:0007669"/>
    <property type="project" value="UniProtKB-KW"/>
</dbReference>
<comment type="pathway">
    <text evidence="10">Cell wall biogenesis; peptidoglycan biosynthesis.</text>
</comment>
<evidence type="ECO:0000256" key="7">
    <source>
        <dbReference type="ARBA" id="ARBA00023136"/>
    </source>
</evidence>
<name>A0A948W858_UNCEI</name>
<feature type="domain" description="Glycosyltransferase family 28 N-terminal" evidence="12">
    <location>
        <begin position="3"/>
        <end position="142"/>
    </location>
</feature>
<dbReference type="GO" id="GO:0050511">
    <property type="term" value="F:undecaprenyldiphospho-muramoylpentapeptide beta-N-acetylglucosaminyltransferase activity"/>
    <property type="evidence" value="ECO:0007669"/>
    <property type="project" value="UniProtKB-UniRule"/>
</dbReference>
<evidence type="ECO:0000256" key="11">
    <source>
        <dbReference type="SAM" id="MobiDB-lite"/>
    </source>
</evidence>
<evidence type="ECO:0000256" key="10">
    <source>
        <dbReference type="HAMAP-Rule" id="MF_00033"/>
    </source>
</evidence>
<evidence type="ECO:0000256" key="9">
    <source>
        <dbReference type="ARBA" id="ARBA00023316"/>
    </source>
</evidence>
<evidence type="ECO:0000259" key="13">
    <source>
        <dbReference type="Pfam" id="PF04101"/>
    </source>
</evidence>
<dbReference type="HAMAP" id="MF_00033">
    <property type="entry name" value="MurG"/>
    <property type="match status" value="1"/>
</dbReference>
<dbReference type="EC" id="2.4.1.227" evidence="10"/>
<feature type="binding site" evidence="10">
    <location>
        <position position="295"/>
    </location>
    <ligand>
        <name>UDP-N-acetyl-alpha-D-glucosamine</name>
        <dbReference type="ChEBI" id="CHEBI:57705"/>
    </ligand>
</feature>
<keyword evidence="5 10" id="KW-0133">Cell shape</keyword>
<keyword evidence="6 10" id="KW-0573">Peptidoglycan synthesis</keyword>
<comment type="subcellular location">
    <subcellularLocation>
        <location evidence="10">Cell membrane</location>
        <topology evidence="10">Peripheral membrane protein</topology>
        <orientation evidence="10">Cytoplasmic side</orientation>
    </subcellularLocation>
</comment>
<dbReference type="NCBIfam" id="TIGR01133">
    <property type="entry name" value="murG"/>
    <property type="match status" value="1"/>
</dbReference>
<dbReference type="Pfam" id="PF04101">
    <property type="entry name" value="Glyco_tran_28_C"/>
    <property type="match status" value="1"/>
</dbReference>
<evidence type="ECO:0000256" key="5">
    <source>
        <dbReference type="ARBA" id="ARBA00022960"/>
    </source>
</evidence>